<sequence>MLRATYVSIAFHKGDTVEAFFAVPSDIGYSIQSCFIILFSIVIRNYTLPSISRLCLSKEVLYIEDQEDREVTSAFVVRNTISGRT</sequence>
<reference evidence="2 3" key="1">
    <citation type="submission" date="2019-01" db="EMBL/GenBank/DDBJ databases">
        <authorList>
            <person name="Sayadi A."/>
        </authorList>
    </citation>
    <scope>NUCLEOTIDE SEQUENCE [LARGE SCALE GENOMIC DNA]</scope>
</reference>
<dbReference type="EMBL" id="CAACVG010002909">
    <property type="protein sequence ID" value="VEN37024.1"/>
    <property type="molecule type" value="Genomic_DNA"/>
</dbReference>
<evidence type="ECO:0000313" key="2">
    <source>
        <dbReference type="EMBL" id="VEN37024.1"/>
    </source>
</evidence>
<dbReference type="AlphaFoldDB" id="A0A653BNF6"/>
<keyword evidence="1" id="KW-0812">Transmembrane</keyword>
<organism evidence="2 3">
    <name type="scientific">Callosobruchus maculatus</name>
    <name type="common">Southern cowpea weevil</name>
    <name type="synonym">Pulse bruchid</name>
    <dbReference type="NCBI Taxonomy" id="64391"/>
    <lineage>
        <taxon>Eukaryota</taxon>
        <taxon>Metazoa</taxon>
        <taxon>Ecdysozoa</taxon>
        <taxon>Arthropoda</taxon>
        <taxon>Hexapoda</taxon>
        <taxon>Insecta</taxon>
        <taxon>Pterygota</taxon>
        <taxon>Neoptera</taxon>
        <taxon>Endopterygota</taxon>
        <taxon>Coleoptera</taxon>
        <taxon>Polyphaga</taxon>
        <taxon>Cucujiformia</taxon>
        <taxon>Chrysomeloidea</taxon>
        <taxon>Chrysomelidae</taxon>
        <taxon>Bruchinae</taxon>
        <taxon>Bruchini</taxon>
        <taxon>Callosobruchus</taxon>
    </lineage>
</organism>
<accession>A0A653BNF6</accession>
<dbReference type="Proteomes" id="UP000410492">
    <property type="component" value="Unassembled WGS sequence"/>
</dbReference>
<evidence type="ECO:0000313" key="3">
    <source>
        <dbReference type="Proteomes" id="UP000410492"/>
    </source>
</evidence>
<feature type="transmembrane region" description="Helical" evidence="1">
    <location>
        <begin position="27"/>
        <end position="46"/>
    </location>
</feature>
<name>A0A653BNF6_CALMS</name>
<keyword evidence="1" id="KW-0472">Membrane</keyword>
<proteinExistence type="predicted"/>
<protein>
    <submittedName>
        <fullName evidence="2">Uncharacterized protein</fullName>
    </submittedName>
</protein>
<keyword evidence="1" id="KW-1133">Transmembrane helix</keyword>
<keyword evidence="3" id="KW-1185">Reference proteome</keyword>
<gene>
    <name evidence="2" type="ORF">CALMAC_LOCUS2409</name>
</gene>
<evidence type="ECO:0000256" key="1">
    <source>
        <dbReference type="SAM" id="Phobius"/>
    </source>
</evidence>